<evidence type="ECO:0000313" key="2">
    <source>
        <dbReference type="EMBL" id="VIO68070.1"/>
    </source>
</evidence>
<dbReference type="Gene3D" id="1.10.3300.10">
    <property type="entry name" value="Jann2411-like domain"/>
    <property type="match status" value="1"/>
</dbReference>
<reference evidence="2" key="1">
    <citation type="submission" date="2019-02" db="EMBL/GenBank/DDBJ databases">
        <authorList>
            <person name="Pothier F.J."/>
        </authorList>
    </citation>
    <scope>NUCLEOTIDE SEQUENCE</scope>
    <source>
        <strain evidence="2">CI-1B</strain>
    </source>
</reference>
<keyword evidence="3" id="KW-1185">Reference proteome</keyword>
<dbReference type="InterPro" id="IPR010852">
    <property type="entry name" value="ABATE"/>
</dbReference>
<name>A0A508T0P2_9BRAD</name>
<organism evidence="2 3">
    <name type="scientific">Bradyrhizobium ivorense</name>
    <dbReference type="NCBI Taxonomy" id="2511166"/>
    <lineage>
        <taxon>Bacteria</taxon>
        <taxon>Pseudomonadati</taxon>
        <taxon>Pseudomonadota</taxon>
        <taxon>Alphaproteobacteria</taxon>
        <taxon>Hyphomicrobiales</taxon>
        <taxon>Nitrobacteraceae</taxon>
        <taxon>Bradyrhizobium</taxon>
    </lineage>
</organism>
<evidence type="ECO:0000259" key="1">
    <source>
        <dbReference type="Pfam" id="PF11706"/>
    </source>
</evidence>
<proteinExistence type="predicted"/>
<gene>
    <name evidence="2" type="ORF">CI1B_18540</name>
</gene>
<dbReference type="InterPro" id="IPR021005">
    <property type="entry name" value="Znf_CGNR"/>
</dbReference>
<protein>
    <recommendedName>
        <fullName evidence="1">Zinc finger CGNR domain-containing protein</fullName>
    </recommendedName>
</protein>
<dbReference type="Pfam" id="PF07336">
    <property type="entry name" value="ABATE"/>
    <property type="match status" value="1"/>
</dbReference>
<dbReference type="InterPro" id="IPR023286">
    <property type="entry name" value="ABATE_dom_sf"/>
</dbReference>
<dbReference type="SUPFAM" id="SSF160904">
    <property type="entry name" value="Jann2411-like"/>
    <property type="match status" value="1"/>
</dbReference>
<sequence>MSHMTSAEASARQELSIRFVNTVAWRRRDLVEERIATPDAALKWLVDVELADRQLVTQLKARWKSAPREAEAFLATMHALREAIYQIFAAQIGGGKVDAAALAALNRWLGTPFGGLALGPAGSGLRWQPTTEKVVPEMLLKPIAWSAVSLLTGPRAQKIKQCQDERGCGSLFVDESRAQNRRWCSMGDCGNLAKSRRHYLRAQAED</sequence>
<evidence type="ECO:0000313" key="3">
    <source>
        <dbReference type="Proteomes" id="UP000328092"/>
    </source>
</evidence>
<dbReference type="Proteomes" id="UP000328092">
    <property type="component" value="Unassembled WGS sequence"/>
</dbReference>
<dbReference type="RefSeq" id="WP_139858673.1">
    <property type="nucleotide sequence ID" value="NZ_CAADFC020000005.1"/>
</dbReference>
<dbReference type="Pfam" id="PF11706">
    <property type="entry name" value="zf-CGNR"/>
    <property type="match status" value="1"/>
</dbReference>
<dbReference type="PANTHER" id="PTHR35525">
    <property type="entry name" value="BLL6575 PROTEIN"/>
    <property type="match status" value="1"/>
</dbReference>
<feature type="domain" description="Zinc finger CGNR" evidence="1">
    <location>
        <begin position="159"/>
        <end position="201"/>
    </location>
</feature>
<dbReference type="OrthoDB" id="9808437at2"/>
<dbReference type="AlphaFoldDB" id="A0A508T0P2"/>
<dbReference type="PANTHER" id="PTHR35525:SF3">
    <property type="entry name" value="BLL6575 PROTEIN"/>
    <property type="match status" value="1"/>
</dbReference>
<comment type="caution">
    <text evidence="2">The sequence shown here is derived from an EMBL/GenBank/DDBJ whole genome shotgun (WGS) entry which is preliminary data.</text>
</comment>
<dbReference type="EMBL" id="CAADFC020000005">
    <property type="protein sequence ID" value="VIO68070.1"/>
    <property type="molecule type" value="Genomic_DNA"/>
</dbReference>
<accession>A0A508T0P2</accession>